<dbReference type="Gene3D" id="1.25.40.10">
    <property type="entry name" value="Tetratricopeptide repeat domain"/>
    <property type="match status" value="6"/>
</dbReference>
<feature type="repeat" description="PPR" evidence="3">
    <location>
        <begin position="391"/>
        <end position="425"/>
    </location>
</feature>
<comment type="similarity">
    <text evidence="1">Belongs to the PPR family. P subfamily.</text>
</comment>
<dbReference type="NCBIfam" id="TIGR00756">
    <property type="entry name" value="PPR"/>
    <property type="match status" value="10"/>
</dbReference>
<feature type="repeat" description="PPR" evidence="3">
    <location>
        <begin position="566"/>
        <end position="600"/>
    </location>
</feature>
<evidence type="ECO:0008006" key="6">
    <source>
        <dbReference type="Google" id="ProtNLM"/>
    </source>
</evidence>
<feature type="repeat" description="PPR" evidence="3">
    <location>
        <begin position="531"/>
        <end position="565"/>
    </location>
</feature>
<feature type="repeat" description="PPR" evidence="3">
    <location>
        <begin position="601"/>
        <end position="635"/>
    </location>
</feature>
<evidence type="ECO:0000256" key="1">
    <source>
        <dbReference type="ARBA" id="ARBA00007626"/>
    </source>
</evidence>
<dbReference type="SUPFAM" id="SSF48452">
    <property type="entry name" value="TPR-like"/>
    <property type="match status" value="1"/>
</dbReference>
<feature type="repeat" description="PPR" evidence="3">
    <location>
        <begin position="315"/>
        <end position="345"/>
    </location>
</feature>
<dbReference type="PROSITE" id="PS51375">
    <property type="entry name" value="PPR"/>
    <property type="match status" value="13"/>
</dbReference>
<dbReference type="Pfam" id="PF13041">
    <property type="entry name" value="PPR_2"/>
    <property type="match status" value="4"/>
</dbReference>
<evidence type="ECO:0000256" key="2">
    <source>
        <dbReference type="ARBA" id="ARBA00022737"/>
    </source>
</evidence>
<dbReference type="Proteomes" id="UP001603857">
    <property type="component" value="Unassembled WGS sequence"/>
</dbReference>
<proteinExistence type="inferred from homology"/>
<reference evidence="4 5" key="1">
    <citation type="submission" date="2024-08" db="EMBL/GenBank/DDBJ databases">
        <title>Insights into the chromosomal genome structure of Flemingia macrophylla.</title>
        <authorList>
            <person name="Ding Y."/>
            <person name="Zhao Y."/>
            <person name="Bi W."/>
            <person name="Wu M."/>
            <person name="Zhao G."/>
            <person name="Gong Y."/>
            <person name="Li W."/>
            <person name="Zhang P."/>
        </authorList>
    </citation>
    <scope>NUCLEOTIDE SEQUENCE [LARGE SCALE GENOMIC DNA]</scope>
    <source>
        <strain evidence="4">DYQJB</strain>
        <tissue evidence="4">Leaf</tissue>
    </source>
</reference>
<feature type="repeat" description="PPR" evidence="3">
    <location>
        <begin position="426"/>
        <end position="460"/>
    </location>
</feature>
<keyword evidence="5" id="KW-1185">Reference proteome</keyword>
<dbReference type="InterPro" id="IPR011990">
    <property type="entry name" value="TPR-like_helical_dom_sf"/>
</dbReference>
<protein>
    <recommendedName>
        <fullName evidence="6">Pentatricopeptide repeat-containing protein</fullName>
    </recommendedName>
</protein>
<keyword evidence="2" id="KW-0677">Repeat</keyword>
<accession>A0ABD1N3K3</accession>
<name>A0ABD1N3K3_9FABA</name>
<evidence type="ECO:0000256" key="3">
    <source>
        <dbReference type="PROSITE-ProRule" id="PRU00708"/>
    </source>
</evidence>
<dbReference type="AlphaFoldDB" id="A0ABD1N3K3"/>
<feature type="repeat" description="PPR" evidence="3">
    <location>
        <begin position="461"/>
        <end position="495"/>
    </location>
</feature>
<dbReference type="Pfam" id="PF01535">
    <property type="entry name" value="PPR"/>
    <property type="match status" value="2"/>
</dbReference>
<dbReference type="PANTHER" id="PTHR47938">
    <property type="entry name" value="RESPIRATORY COMPLEX I CHAPERONE (CIA84), PUTATIVE (AFU_ORTHOLOGUE AFUA_2G06020)-RELATED"/>
    <property type="match status" value="1"/>
</dbReference>
<dbReference type="EMBL" id="JBGMDY010000002">
    <property type="protein sequence ID" value="KAL2342377.1"/>
    <property type="molecule type" value="Genomic_DNA"/>
</dbReference>
<evidence type="ECO:0000313" key="4">
    <source>
        <dbReference type="EMBL" id="KAL2342377.1"/>
    </source>
</evidence>
<dbReference type="PANTHER" id="PTHR47938:SF35">
    <property type="entry name" value="PENTATRICOPEPTIDE REPEAT-CONTAINING PROTEIN 4, MITOCHONDRIAL-RELATED"/>
    <property type="match status" value="1"/>
</dbReference>
<feature type="repeat" description="PPR" evidence="3">
    <location>
        <begin position="673"/>
        <end position="707"/>
    </location>
</feature>
<feature type="repeat" description="PPR" evidence="3">
    <location>
        <begin position="165"/>
        <end position="199"/>
    </location>
</feature>
<gene>
    <name evidence="4" type="ORF">Fmac_003662</name>
</gene>
<feature type="repeat" description="PPR" evidence="3">
    <location>
        <begin position="638"/>
        <end position="672"/>
    </location>
</feature>
<comment type="caution">
    <text evidence="4">The sequence shown here is derived from an EMBL/GenBank/DDBJ whole genome shotgun (WGS) entry which is preliminary data.</text>
</comment>
<feature type="repeat" description="PPR" evidence="3">
    <location>
        <begin position="280"/>
        <end position="314"/>
    </location>
</feature>
<organism evidence="4 5">
    <name type="scientific">Flemingia macrophylla</name>
    <dbReference type="NCBI Taxonomy" id="520843"/>
    <lineage>
        <taxon>Eukaryota</taxon>
        <taxon>Viridiplantae</taxon>
        <taxon>Streptophyta</taxon>
        <taxon>Embryophyta</taxon>
        <taxon>Tracheophyta</taxon>
        <taxon>Spermatophyta</taxon>
        <taxon>Magnoliopsida</taxon>
        <taxon>eudicotyledons</taxon>
        <taxon>Gunneridae</taxon>
        <taxon>Pentapetalae</taxon>
        <taxon>rosids</taxon>
        <taxon>fabids</taxon>
        <taxon>Fabales</taxon>
        <taxon>Fabaceae</taxon>
        <taxon>Papilionoideae</taxon>
        <taxon>50 kb inversion clade</taxon>
        <taxon>NPAAA clade</taxon>
        <taxon>indigoferoid/millettioid clade</taxon>
        <taxon>Phaseoleae</taxon>
        <taxon>Flemingia</taxon>
    </lineage>
</organism>
<dbReference type="Pfam" id="PF12854">
    <property type="entry name" value="PPR_1"/>
    <property type="match status" value="2"/>
</dbReference>
<dbReference type="InterPro" id="IPR002885">
    <property type="entry name" value="PPR_rpt"/>
</dbReference>
<sequence length="749" mass="83919">MLSQSKFLGLRRCHRLLPPSLYSSENDAESTVTHVVELLQHPTSEWDYDKLRPFLVDASHHLLQITIRLNSIPKALDFLNFLRDKTDTHHPQALSYAFEGALKLASRCPTSQDELLMLRSYRKSHACTIALTANSAYLLLQCLVKSQRLDDALLLFKELDPSSKSFRICNGLLRGLFKSGRTDDALHVLDEMLERGSGFPPDGFTGEIVFRELAKRVRPGRVFPDEEIVGLVTKLCEHGVFPDALRLTQMITRLCGNRKNGVAWELLHAVMRLGGAVVVEAVSCNALLAGLGRERDIQRMNKLVAEMEEMRVKPSVVTFGLLVNHLCKARRIDEALEVFERLRGKEGNRVGVEPDVILFNNLIDGLCKVGRVEHAFSLFEEMKTKSKRRPNVVTYNCLIDGFCKAGNIGKARDLISEMIEEVVQPSVVTLNTLVDGLCKHGQVHIAVEFFNEMKEKGLKGNGVTYTAIVSAFCGVGKIDKAIEYFDEMLRSGCTPDAVVYYSLISGLSIAGRMDDASAVVSKLKQAGFGLDRACYIVLLSGFCKKNKPERVYKMLKEVEETEVNLDIATYNTLVSYLSEIGDFTTASKVMKRMIKEGHEPSVVTYGAIIHAYCLKENVDEAMEIFEEMCSRSKVPPPNTLIYNILIDVLCKNDNVERAVSLMNDMKIKRVPPNTTTYNAILKGVRDKKMLQTAMELVDRMIEDACHPDYITMEILSEWLTAVGETEKLRCFVQGYPVSQPASSQTSVCF</sequence>
<feature type="repeat" description="PPR" evidence="3">
    <location>
        <begin position="496"/>
        <end position="530"/>
    </location>
</feature>
<feature type="repeat" description="PPR" evidence="3">
    <location>
        <begin position="355"/>
        <end position="389"/>
    </location>
</feature>
<evidence type="ECO:0000313" key="5">
    <source>
        <dbReference type="Proteomes" id="UP001603857"/>
    </source>
</evidence>